<gene>
    <name evidence="1" type="ORF">CASFOL_031500</name>
</gene>
<accession>A0ABD3C5J7</accession>
<protein>
    <submittedName>
        <fullName evidence="1">Uncharacterized protein</fullName>
    </submittedName>
</protein>
<evidence type="ECO:0000313" key="2">
    <source>
        <dbReference type="Proteomes" id="UP001632038"/>
    </source>
</evidence>
<comment type="caution">
    <text evidence="1">The sequence shown here is derived from an EMBL/GenBank/DDBJ whole genome shotgun (WGS) entry which is preliminary data.</text>
</comment>
<sequence length="53" mass="6155">MVEGIKRIHSQLKYGDIEFNESLFGRLCRLIRMQIGMIDGQKISDSAEYEDYG</sequence>
<dbReference type="AlphaFoldDB" id="A0ABD3C5J7"/>
<organism evidence="1 2">
    <name type="scientific">Castilleja foliolosa</name>
    <dbReference type="NCBI Taxonomy" id="1961234"/>
    <lineage>
        <taxon>Eukaryota</taxon>
        <taxon>Viridiplantae</taxon>
        <taxon>Streptophyta</taxon>
        <taxon>Embryophyta</taxon>
        <taxon>Tracheophyta</taxon>
        <taxon>Spermatophyta</taxon>
        <taxon>Magnoliopsida</taxon>
        <taxon>eudicotyledons</taxon>
        <taxon>Gunneridae</taxon>
        <taxon>Pentapetalae</taxon>
        <taxon>asterids</taxon>
        <taxon>lamiids</taxon>
        <taxon>Lamiales</taxon>
        <taxon>Orobanchaceae</taxon>
        <taxon>Pedicularideae</taxon>
        <taxon>Castillejinae</taxon>
        <taxon>Castilleja</taxon>
    </lineage>
</organism>
<reference evidence="2" key="1">
    <citation type="journal article" date="2024" name="IScience">
        <title>Strigolactones Initiate the Formation of Haustorium-like Structures in Castilleja.</title>
        <authorList>
            <person name="Buerger M."/>
            <person name="Peterson D."/>
            <person name="Chory J."/>
        </authorList>
    </citation>
    <scope>NUCLEOTIDE SEQUENCE [LARGE SCALE GENOMIC DNA]</scope>
</reference>
<evidence type="ECO:0000313" key="1">
    <source>
        <dbReference type="EMBL" id="KAL3624832.1"/>
    </source>
</evidence>
<proteinExistence type="predicted"/>
<dbReference type="EMBL" id="JAVIJP010000053">
    <property type="protein sequence ID" value="KAL3624832.1"/>
    <property type="molecule type" value="Genomic_DNA"/>
</dbReference>
<keyword evidence="2" id="KW-1185">Reference proteome</keyword>
<name>A0ABD3C5J7_9LAMI</name>
<dbReference type="Proteomes" id="UP001632038">
    <property type="component" value="Unassembled WGS sequence"/>
</dbReference>